<evidence type="ECO:0000313" key="1">
    <source>
        <dbReference type="EMBL" id="EIK62571.1"/>
    </source>
</evidence>
<dbReference type="HOGENOM" id="CLU_374638_0_0_6"/>
<reference evidence="1" key="1">
    <citation type="journal article" date="2012" name="PLoS Genet.">
        <title>Comparative Genomics of Plant-Associated Pseudomonas spp.: Insights into Diversity and Inheritance of Traits Involved in Multitrophic Interactions.</title>
        <authorList>
            <person name="Loper J.E."/>
            <person name="Hassan K.A."/>
            <person name="Mavrodi D.V."/>
            <person name="Davis E.W.II."/>
            <person name="Lim C.K."/>
            <person name="Shaffer B.T."/>
            <person name="Elbourne L.D."/>
            <person name="Stockwell V.O."/>
            <person name="Hartney S.L."/>
            <person name="Breakwell K."/>
            <person name="Henkels M.D."/>
            <person name="Tetu S.G."/>
            <person name="Rangel L.I."/>
            <person name="Kidarsa T.A."/>
            <person name="Wilson N.L."/>
            <person name="van de Mortel J.E."/>
            <person name="Song C."/>
            <person name="Blumhagen R."/>
            <person name="Radune D."/>
            <person name="Hostetler J.B."/>
            <person name="Brinkac L.M."/>
            <person name="Durkin A.S."/>
            <person name="Kluepfel D.A."/>
            <person name="Wechter W.P."/>
            <person name="Anderson A.J."/>
            <person name="Kim Y.C."/>
            <person name="Pierson L.S.III."/>
            <person name="Pierson E.A."/>
            <person name="Lindow S.E."/>
            <person name="Kobayashi D.Y."/>
            <person name="Raaijmakers J.M."/>
            <person name="Weller D.M."/>
            <person name="Thomashow L.S."/>
            <person name="Allen A.E."/>
            <person name="Paulsen I.T."/>
        </authorList>
    </citation>
    <scope>NUCLEOTIDE SEQUENCE [LARGE SCALE GENOMIC DNA]</scope>
    <source>
        <strain evidence="1">SS101</strain>
    </source>
</reference>
<proteinExistence type="predicted"/>
<evidence type="ECO:0008006" key="2">
    <source>
        <dbReference type="Google" id="ProtNLM"/>
    </source>
</evidence>
<dbReference type="RefSeq" id="WP_003191360.1">
    <property type="nucleotide sequence ID" value="NZ_CM001513.1"/>
</dbReference>
<dbReference type="PATRIC" id="fig|1038924.3.peg.2657"/>
<name>I4KCY1_9PSED</name>
<organism evidence="1">
    <name type="scientific">Pseudomonas lactis</name>
    <dbReference type="NCBI Taxonomy" id="1615674"/>
    <lineage>
        <taxon>Bacteria</taxon>
        <taxon>Pseudomonadati</taxon>
        <taxon>Pseudomonadota</taxon>
        <taxon>Gammaproteobacteria</taxon>
        <taxon>Pseudomonadales</taxon>
        <taxon>Pseudomonadaceae</taxon>
        <taxon>Pseudomonas</taxon>
    </lineage>
</organism>
<dbReference type="EMBL" id="AHPN01000001">
    <property type="protein sequence ID" value="EIK62571.1"/>
    <property type="molecule type" value="Genomic_DNA"/>
</dbReference>
<dbReference type="InterPro" id="IPR027417">
    <property type="entry name" value="P-loop_NTPase"/>
</dbReference>
<comment type="caution">
    <text evidence="1">The sequence shown here is derived from an EMBL/GenBank/DDBJ whole genome shotgun (WGS) entry which is preliminary data.</text>
</comment>
<dbReference type="Proteomes" id="UP000003213">
    <property type="component" value="Chromosome"/>
</dbReference>
<gene>
    <name evidence="1" type="ORF">PflSS101_2704</name>
</gene>
<dbReference type="AlphaFoldDB" id="I4KCY1"/>
<sequence>MCSTKKNPTKATQEVTIIPNDSNALKLASQSKADFPQHIRLVSIDGNTLNAVSVAYKTASGLHGTSLGQITKCIYNMPKVDLATLIVKNDDSDYALDRAASEIARDAFVSGNLEGKASALAAASGRSREACRELISRKLIKLTDEMNARSNPLNATVEVPASPEAICESIIANGGKYLLNLPTAYGKTSKILEPVIQSYLNAGKKVLLITHRRSINKNIANIPGMVSYDECVRPSVIEGAQGLKVVVNSIVNNQFKVFVEAADLVVIDEATQVISHVLGGEVRDRQAVWNTLDFVVKNAQNVVMSDADIDSRCAEMLGEAKVFSIKQNHSRVKVATAGIDQVRAMAVAVATSIVKPRNVLIACDAVKEANALAKVIEKKNGQAPLVITAETAKWPEQAAFIANPNTTDHKVVIYSPVITSALSITSGHFSAHFGLFQGHVVPKDAIQMLRRNRTARLFMIGIKASAYSKAEVVEVAFKKERARVDQALCSLNIDDETRAKVRAAVYAETALTGFKVVEYKHCSDEAWLKDHIQNTLPATLLAQGFRVRVMGFDEYLSRAGFIADSQGRKAFKKAMASKLMGAKSASQAAMDRVKDAGSVDEAEFLAVTRSRAEAVMNVQEFTEGDAKVWGQGQGESKIRKFRQLFNGVVYETSSQPDVLDRLRDAVNSMSETNTWNGQSSIALYDQLNAMRTDVIAMGIKISAAKSDQAKQADISKILAQFGLKTKKRERTKSAEGKKIFFYTVTAESLDQMKRYI</sequence>
<dbReference type="SUPFAM" id="SSF52540">
    <property type="entry name" value="P-loop containing nucleoside triphosphate hydrolases"/>
    <property type="match status" value="1"/>
</dbReference>
<accession>I4KCY1</accession>
<protein>
    <recommendedName>
        <fullName evidence="2">Replication origin-binding protein domain-containing protein</fullName>
    </recommendedName>
</protein>